<feature type="DNA-binding region" description="H-T-H motif" evidence="2">
    <location>
        <begin position="257"/>
        <end position="276"/>
    </location>
</feature>
<feature type="compositionally biased region" description="Basic and acidic residues" evidence="3">
    <location>
        <begin position="10"/>
        <end position="23"/>
    </location>
</feature>
<evidence type="ECO:0000256" key="3">
    <source>
        <dbReference type="SAM" id="MobiDB-lite"/>
    </source>
</evidence>
<dbReference type="InterPro" id="IPR001647">
    <property type="entry name" value="HTH_TetR"/>
</dbReference>
<dbReference type="RefSeq" id="WP_160736316.1">
    <property type="nucleotide sequence ID" value="NZ_WTYT01000003.1"/>
</dbReference>
<evidence type="ECO:0000256" key="2">
    <source>
        <dbReference type="PROSITE-ProRule" id="PRU00335"/>
    </source>
</evidence>
<dbReference type="GO" id="GO:0003677">
    <property type="term" value="F:DNA binding"/>
    <property type="evidence" value="ECO:0007669"/>
    <property type="project" value="UniProtKB-UniRule"/>
</dbReference>
<comment type="caution">
    <text evidence="5">The sequence shown here is derived from an EMBL/GenBank/DDBJ whole genome shotgun (WGS) entry which is preliminary data.</text>
</comment>
<reference evidence="5 6" key="1">
    <citation type="submission" date="2019-12" db="EMBL/GenBank/DDBJ databases">
        <title>Genomic-based taxomic classification of the family Erythrobacteraceae.</title>
        <authorList>
            <person name="Xu L."/>
        </authorList>
    </citation>
    <scope>NUCLEOTIDE SEQUENCE [LARGE SCALE GENOMIC DNA]</scope>
    <source>
        <strain evidence="5 6">LMG 29518</strain>
    </source>
</reference>
<sequence>MTKTTSAADKGSKKNEKSDQKGRSDALISAVIHHWSASPDDALSVRSLTSSIGTAASAIDYYFGGLEQLYVSASLRSLADAKVWMESVICDLACLGDQPMSAGLRSFVIASLIDRWIGERPLAMAWRRTKSFPAKGEAVAARLAWDEAWTRLWTQLAELLGLGKHADTLVAFADGEACRHLLEWKPILDASLLQETAQALVAWLDAGQVAGDGCRLAYRSGVTASFADMFRNGGRSETSFSDAAANLLAREGRSGVTFRAVAKEANSTLGVVSHHFGSKSNLLREALCRLYEREAMTGDREAQFKQEIAPSIMLDEIVAAIAIGTHPVLYAYDEIELAIYNDPEFIDLRAAVRCMDDPSGTWAVKNLLGGQQPSQALVAAISSVCRGAGHLIATGVRPADNSNALIRSALTPFCVN</sequence>
<feature type="region of interest" description="Disordered" evidence="3">
    <location>
        <begin position="1"/>
        <end position="23"/>
    </location>
</feature>
<accession>A0A6I4T3Q2</accession>
<evidence type="ECO:0000313" key="5">
    <source>
        <dbReference type="EMBL" id="MXO65904.1"/>
    </source>
</evidence>
<evidence type="ECO:0000259" key="4">
    <source>
        <dbReference type="PROSITE" id="PS50977"/>
    </source>
</evidence>
<dbReference type="InterPro" id="IPR009057">
    <property type="entry name" value="Homeodomain-like_sf"/>
</dbReference>
<keyword evidence="6" id="KW-1185">Reference proteome</keyword>
<keyword evidence="1 2" id="KW-0238">DNA-binding</keyword>
<dbReference type="Pfam" id="PF00440">
    <property type="entry name" value="TetR_N"/>
    <property type="match status" value="1"/>
</dbReference>
<dbReference type="OrthoDB" id="7056813at2"/>
<evidence type="ECO:0000256" key="1">
    <source>
        <dbReference type="ARBA" id="ARBA00023125"/>
    </source>
</evidence>
<feature type="domain" description="HTH tetR-type" evidence="4">
    <location>
        <begin position="234"/>
        <end position="294"/>
    </location>
</feature>
<name>A0A6I4T3Q2_9SPHN</name>
<dbReference type="PROSITE" id="PS50977">
    <property type="entry name" value="HTH_TETR_2"/>
    <property type="match status" value="1"/>
</dbReference>
<dbReference type="SUPFAM" id="SSF46689">
    <property type="entry name" value="Homeodomain-like"/>
    <property type="match status" value="1"/>
</dbReference>
<gene>
    <name evidence="5" type="ORF">GRI91_09065</name>
</gene>
<proteinExistence type="predicted"/>
<dbReference type="Gene3D" id="1.10.357.10">
    <property type="entry name" value="Tetracycline Repressor, domain 2"/>
    <property type="match status" value="2"/>
</dbReference>
<organism evidence="5 6">
    <name type="scientific">Altericroceibacterium endophyticum</name>
    <dbReference type="NCBI Taxonomy" id="1808508"/>
    <lineage>
        <taxon>Bacteria</taxon>
        <taxon>Pseudomonadati</taxon>
        <taxon>Pseudomonadota</taxon>
        <taxon>Alphaproteobacteria</taxon>
        <taxon>Sphingomonadales</taxon>
        <taxon>Erythrobacteraceae</taxon>
        <taxon>Altericroceibacterium</taxon>
    </lineage>
</organism>
<evidence type="ECO:0000313" key="6">
    <source>
        <dbReference type="Proteomes" id="UP000438476"/>
    </source>
</evidence>
<dbReference type="EMBL" id="WTYT01000003">
    <property type="protein sequence ID" value="MXO65904.1"/>
    <property type="molecule type" value="Genomic_DNA"/>
</dbReference>
<protein>
    <submittedName>
        <fullName evidence="5">TetR family transcriptional regulator</fullName>
    </submittedName>
</protein>
<dbReference type="AlphaFoldDB" id="A0A6I4T3Q2"/>
<dbReference type="Proteomes" id="UP000438476">
    <property type="component" value="Unassembled WGS sequence"/>
</dbReference>